<evidence type="ECO:0000256" key="4">
    <source>
        <dbReference type="ARBA" id="ARBA00022833"/>
    </source>
</evidence>
<dbReference type="Gene3D" id="3.30.160.60">
    <property type="entry name" value="Classic Zinc Finger"/>
    <property type="match status" value="1"/>
</dbReference>
<dbReference type="PROSITE" id="PS00028">
    <property type="entry name" value="ZINC_FINGER_C2H2_1"/>
    <property type="match status" value="1"/>
</dbReference>
<evidence type="ECO:0000256" key="7">
    <source>
        <dbReference type="ARBA" id="ARBA00023242"/>
    </source>
</evidence>
<dbReference type="GO" id="GO:0005634">
    <property type="term" value="C:nucleus"/>
    <property type="evidence" value="ECO:0007669"/>
    <property type="project" value="UniProtKB-SubCell"/>
</dbReference>
<sequence length="186" mass="20459">MDSDHHEPAQEDSDKAISKNKEQQGSSQVRSYECIFCKRGFSNAQALGGHMNIHRKDKAKLKQSSTTSSYSAGSTVQPLPQTPSLDAKFTGNSDTSKASWPWVPRREGEKESRKKDDYSQVGGVQQLPLFSETPSSTKDHDQGQNIQTSEKGKPGGDSSSRSASELDLELRLGPEPQEPKGTKKFF</sequence>
<reference evidence="12" key="1">
    <citation type="submission" date="2025-08" db="UniProtKB">
        <authorList>
            <consortium name="RefSeq"/>
        </authorList>
    </citation>
    <scope>IDENTIFICATION</scope>
    <source>
        <tissue evidence="12">Leaf</tissue>
    </source>
</reference>
<dbReference type="RefSeq" id="XP_030537660.1">
    <property type="nucleotide sequence ID" value="XM_030681800.1"/>
</dbReference>
<dbReference type="PROSITE" id="PS50157">
    <property type="entry name" value="ZINC_FINGER_C2H2_2"/>
    <property type="match status" value="1"/>
</dbReference>
<keyword evidence="6" id="KW-0804">Transcription</keyword>
<dbReference type="AlphaFoldDB" id="A0A8B8PSB0"/>
<evidence type="ECO:0000313" key="12">
    <source>
        <dbReference type="RefSeq" id="XP_030537660.1"/>
    </source>
</evidence>
<keyword evidence="11" id="KW-1185">Reference proteome</keyword>
<keyword evidence="3 8" id="KW-0863">Zinc-finger</keyword>
<evidence type="ECO:0000256" key="1">
    <source>
        <dbReference type="ARBA" id="ARBA00004123"/>
    </source>
</evidence>
<dbReference type="Proteomes" id="UP000827889">
    <property type="component" value="Chromosome 6"/>
</dbReference>
<feature type="domain" description="C2H2-type" evidence="10">
    <location>
        <begin position="32"/>
        <end position="59"/>
    </location>
</feature>
<comment type="subcellular location">
    <subcellularLocation>
        <location evidence="1">Nucleus</location>
    </subcellularLocation>
</comment>
<evidence type="ECO:0000256" key="5">
    <source>
        <dbReference type="ARBA" id="ARBA00023015"/>
    </source>
</evidence>
<protein>
    <submittedName>
        <fullName evidence="12">Transcriptional regulator TAC1-like</fullName>
    </submittedName>
</protein>
<evidence type="ECO:0000313" key="11">
    <source>
        <dbReference type="Proteomes" id="UP000827889"/>
    </source>
</evidence>
<dbReference type="KEGG" id="rarg:115746077"/>
<evidence type="ECO:0000259" key="10">
    <source>
        <dbReference type="PROSITE" id="PS50157"/>
    </source>
</evidence>
<accession>A0A8B8PSB0</accession>
<evidence type="ECO:0000256" key="2">
    <source>
        <dbReference type="ARBA" id="ARBA00022723"/>
    </source>
</evidence>
<feature type="compositionally biased region" description="Basic and acidic residues" evidence="9">
    <location>
        <begin position="1"/>
        <end position="22"/>
    </location>
</feature>
<name>A0A8B8PSB0_9MYRT</name>
<evidence type="ECO:0000256" key="8">
    <source>
        <dbReference type="PROSITE-ProRule" id="PRU00042"/>
    </source>
</evidence>
<feature type="compositionally biased region" description="Low complexity" evidence="9">
    <location>
        <begin position="64"/>
        <end position="75"/>
    </location>
</feature>
<gene>
    <name evidence="12" type="primary">LOC115746077</name>
</gene>
<dbReference type="OrthoDB" id="780709at2759"/>
<dbReference type="InterPro" id="IPR052426">
    <property type="entry name" value="Plant_dev_regulator"/>
</dbReference>
<keyword evidence="5" id="KW-0805">Transcription regulation</keyword>
<dbReference type="InterPro" id="IPR013087">
    <property type="entry name" value="Znf_C2H2_type"/>
</dbReference>
<dbReference type="GeneID" id="115746077"/>
<feature type="compositionally biased region" description="Basic and acidic residues" evidence="9">
    <location>
        <begin position="104"/>
        <end position="118"/>
    </location>
</feature>
<evidence type="ECO:0000256" key="9">
    <source>
        <dbReference type="SAM" id="MobiDB-lite"/>
    </source>
</evidence>
<dbReference type="PANTHER" id="PTHR45801">
    <property type="entry name" value="OS07G0101800 PROTEIN"/>
    <property type="match status" value="1"/>
</dbReference>
<dbReference type="PANTHER" id="PTHR45801:SF111">
    <property type="entry name" value="C2H2 AND C2HC ZINC FINGERS SUPERFAMILY PROTEIN"/>
    <property type="match status" value="1"/>
</dbReference>
<organism evidence="11 12">
    <name type="scientific">Rhodamnia argentea</name>
    <dbReference type="NCBI Taxonomy" id="178133"/>
    <lineage>
        <taxon>Eukaryota</taxon>
        <taxon>Viridiplantae</taxon>
        <taxon>Streptophyta</taxon>
        <taxon>Embryophyta</taxon>
        <taxon>Tracheophyta</taxon>
        <taxon>Spermatophyta</taxon>
        <taxon>Magnoliopsida</taxon>
        <taxon>eudicotyledons</taxon>
        <taxon>Gunneridae</taxon>
        <taxon>Pentapetalae</taxon>
        <taxon>rosids</taxon>
        <taxon>malvids</taxon>
        <taxon>Myrtales</taxon>
        <taxon>Myrtaceae</taxon>
        <taxon>Myrtoideae</taxon>
        <taxon>Myrteae</taxon>
        <taxon>Australasian group</taxon>
        <taxon>Rhodamnia</taxon>
    </lineage>
</organism>
<keyword evidence="4" id="KW-0862">Zinc</keyword>
<dbReference type="InterPro" id="IPR036236">
    <property type="entry name" value="Znf_C2H2_sf"/>
</dbReference>
<evidence type="ECO:0000256" key="3">
    <source>
        <dbReference type="ARBA" id="ARBA00022771"/>
    </source>
</evidence>
<proteinExistence type="predicted"/>
<dbReference type="SUPFAM" id="SSF57667">
    <property type="entry name" value="beta-beta-alpha zinc fingers"/>
    <property type="match status" value="1"/>
</dbReference>
<keyword evidence="7" id="KW-0539">Nucleus</keyword>
<feature type="region of interest" description="Disordered" evidence="9">
    <location>
        <begin position="53"/>
        <end position="186"/>
    </location>
</feature>
<keyword evidence="2" id="KW-0479">Metal-binding</keyword>
<feature type="compositionally biased region" description="Basic and acidic residues" evidence="9">
    <location>
        <begin position="168"/>
        <end position="186"/>
    </location>
</feature>
<feature type="region of interest" description="Disordered" evidence="9">
    <location>
        <begin position="1"/>
        <end position="28"/>
    </location>
</feature>
<dbReference type="GO" id="GO:0008270">
    <property type="term" value="F:zinc ion binding"/>
    <property type="evidence" value="ECO:0007669"/>
    <property type="project" value="UniProtKB-KW"/>
</dbReference>
<feature type="compositionally biased region" description="Polar residues" evidence="9">
    <location>
        <begin position="76"/>
        <end position="98"/>
    </location>
</feature>
<evidence type="ECO:0000256" key="6">
    <source>
        <dbReference type="ARBA" id="ARBA00023163"/>
    </source>
</evidence>